<comment type="caution">
    <text evidence="4">The sequence shown here is derived from an EMBL/GenBank/DDBJ whole genome shotgun (WGS) entry which is preliminary data.</text>
</comment>
<dbReference type="SUPFAM" id="SSF49785">
    <property type="entry name" value="Galactose-binding domain-like"/>
    <property type="match status" value="3"/>
</dbReference>
<dbReference type="InterPro" id="IPR013783">
    <property type="entry name" value="Ig-like_fold"/>
</dbReference>
<keyword evidence="5" id="KW-1185">Reference proteome</keyword>
<dbReference type="Gene3D" id="2.60.120.260">
    <property type="entry name" value="Galactose-binding domain-like"/>
    <property type="match status" value="3"/>
</dbReference>
<feature type="domain" description="F5/8 type C" evidence="2">
    <location>
        <begin position="1152"/>
        <end position="1223"/>
    </location>
</feature>
<dbReference type="GO" id="GO:0004559">
    <property type="term" value="F:alpha-mannosidase activity"/>
    <property type="evidence" value="ECO:0007669"/>
    <property type="project" value="InterPro"/>
</dbReference>
<dbReference type="Proteomes" id="UP000632125">
    <property type="component" value="Unassembled WGS sequence"/>
</dbReference>
<proteinExistence type="predicted"/>
<evidence type="ECO:0000313" key="5">
    <source>
        <dbReference type="Proteomes" id="UP000632125"/>
    </source>
</evidence>
<dbReference type="InterPro" id="IPR013780">
    <property type="entry name" value="Glyco_hydro_b"/>
</dbReference>
<dbReference type="InterPro" id="IPR003961">
    <property type="entry name" value="FN3_dom"/>
</dbReference>
<dbReference type="SUPFAM" id="SSF74650">
    <property type="entry name" value="Galactose mutarotase-like"/>
    <property type="match status" value="1"/>
</dbReference>
<dbReference type="Gene3D" id="2.70.98.30">
    <property type="entry name" value="Golgi alpha-mannosidase II, domain 4"/>
    <property type="match status" value="1"/>
</dbReference>
<dbReference type="InterPro" id="IPR027291">
    <property type="entry name" value="Glyco_hydro_38_N_sf"/>
</dbReference>
<feature type="domain" description="Fibronectin type-III" evidence="3">
    <location>
        <begin position="1070"/>
        <end position="1157"/>
    </location>
</feature>
<evidence type="ECO:0000259" key="3">
    <source>
        <dbReference type="PROSITE" id="PS50853"/>
    </source>
</evidence>
<dbReference type="PROSITE" id="PS50853">
    <property type="entry name" value="FN3"/>
    <property type="match status" value="1"/>
</dbReference>
<organism evidence="4 5">
    <name type="scientific">Paenibacillus arenilitoris</name>
    <dbReference type="NCBI Taxonomy" id="2772299"/>
    <lineage>
        <taxon>Bacteria</taxon>
        <taxon>Bacillati</taxon>
        <taxon>Bacillota</taxon>
        <taxon>Bacilli</taxon>
        <taxon>Bacillales</taxon>
        <taxon>Paenibacillaceae</taxon>
        <taxon>Paenibacillus</taxon>
    </lineage>
</organism>
<name>A0A927CQE7_9BACL</name>
<dbReference type="EMBL" id="JACXIY010000037">
    <property type="protein sequence ID" value="MBD2871839.1"/>
    <property type="molecule type" value="Genomic_DNA"/>
</dbReference>
<evidence type="ECO:0000259" key="2">
    <source>
        <dbReference type="PROSITE" id="PS50022"/>
    </source>
</evidence>
<dbReference type="InterPro" id="IPR011330">
    <property type="entry name" value="Glyco_hydro/deAcase_b/a-brl"/>
</dbReference>
<reference evidence="4" key="1">
    <citation type="submission" date="2020-09" db="EMBL/GenBank/DDBJ databases">
        <title>A novel bacterium of genus Paenibacillus, isolated from South China Sea.</title>
        <authorList>
            <person name="Huang H."/>
            <person name="Mo K."/>
            <person name="Hu Y."/>
        </authorList>
    </citation>
    <scope>NUCLEOTIDE SEQUENCE</scope>
    <source>
        <strain evidence="4">IB182493</strain>
    </source>
</reference>
<accession>A0A927CQE7</accession>
<dbReference type="SUPFAM" id="SSF49265">
    <property type="entry name" value="Fibronectin type III"/>
    <property type="match status" value="2"/>
</dbReference>
<dbReference type="PROSITE" id="PS50022">
    <property type="entry name" value="FA58C_3"/>
    <property type="match status" value="1"/>
</dbReference>
<dbReference type="GO" id="GO:0030246">
    <property type="term" value="F:carbohydrate binding"/>
    <property type="evidence" value="ECO:0007669"/>
    <property type="project" value="InterPro"/>
</dbReference>
<dbReference type="InterPro" id="IPR011013">
    <property type="entry name" value="Gal_mutarotase_sf_dom"/>
</dbReference>
<dbReference type="Pfam" id="PF07748">
    <property type="entry name" value="Glyco_hydro_38C"/>
    <property type="match status" value="1"/>
</dbReference>
<protein>
    <submittedName>
        <fullName evidence="4">Uncharacterized protein</fullName>
    </submittedName>
</protein>
<dbReference type="Gene3D" id="2.60.40.10">
    <property type="entry name" value="Immunoglobulins"/>
    <property type="match status" value="2"/>
</dbReference>
<dbReference type="SMART" id="SM00060">
    <property type="entry name" value="FN3"/>
    <property type="match status" value="2"/>
</dbReference>
<dbReference type="SUPFAM" id="SSF88713">
    <property type="entry name" value="Glycoside hydrolase/deacetylase"/>
    <property type="match status" value="1"/>
</dbReference>
<dbReference type="Pfam" id="PF24135">
    <property type="entry name" value="DUF7402"/>
    <property type="match status" value="3"/>
</dbReference>
<dbReference type="InterPro" id="IPR036116">
    <property type="entry name" value="FN3_sf"/>
</dbReference>
<dbReference type="Pfam" id="PF01074">
    <property type="entry name" value="Glyco_hydro_38N"/>
    <property type="match status" value="1"/>
</dbReference>
<dbReference type="InterPro" id="IPR008979">
    <property type="entry name" value="Galactose-bd-like_sf"/>
</dbReference>
<dbReference type="RefSeq" id="WP_190866001.1">
    <property type="nucleotide sequence ID" value="NZ_JACXIY010000037.1"/>
</dbReference>
<gene>
    <name evidence="4" type="ORF">IDH41_24990</name>
</gene>
<dbReference type="GO" id="GO:0009313">
    <property type="term" value="P:oligosaccharide catabolic process"/>
    <property type="evidence" value="ECO:0007669"/>
    <property type="project" value="TreeGrafter"/>
</dbReference>
<dbReference type="Gene3D" id="2.60.40.1180">
    <property type="entry name" value="Golgi alpha-mannosidase II"/>
    <property type="match status" value="1"/>
</dbReference>
<dbReference type="GO" id="GO:0006013">
    <property type="term" value="P:mannose metabolic process"/>
    <property type="evidence" value="ECO:0007669"/>
    <property type="project" value="InterPro"/>
</dbReference>
<dbReference type="Pfam" id="PF17677">
    <property type="entry name" value="Glyco_hydro38C2"/>
    <property type="match status" value="1"/>
</dbReference>
<feature type="region of interest" description="Disordered" evidence="1">
    <location>
        <begin position="1048"/>
        <end position="1076"/>
    </location>
</feature>
<dbReference type="InterPro" id="IPR041147">
    <property type="entry name" value="GH38_C"/>
</dbReference>
<evidence type="ECO:0000313" key="4">
    <source>
        <dbReference type="EMBL" id="MBD2871839.1"/>
    </source>
</evidence>
<dbReference type="CDD" id="cd00063">
    <property type="entry name" value="FN3"/>
    <property type="match status" value="2"/>
</dbReference>
<dbReference type="InterPro" id="IPR000421">
    <property type="entry name" value="FA58C"/>
</dbReference>
<sequence length="1551" mass="169219">MEKEPIAITEVKQTPWMIEDEGKLKSETRLTIENAGESTEAWVRIDAPGGKPYLQPIGTLAAGTNQVVVDVAELRKDGDKVTFSVYGNDEGKGRPLGRLTKEQKKIRHWKIFVAHDVHMDIGYTDSQEQLNGTIFPGFLDEALQKAEETEGLDENDRFRYPVEASYMLYESAWNARNADWIEKLKQSLRKGAMTYPSSYVNQVYQGLGTEQLARMAYYSERLLKDKLGVPSNKLLYMSDDPSFSWAAIDTMAESGIKYLMMRQNPDPLFAYPKLFYYEGLNPRNKVLAYNYGHYSTDEFDFRNADSKVTAANVTEKVISGYHREDYPYDTIIADFTTPYDNKPVTASVQQNIKELNARKNADGRDYVYPSFISSTVNDYFEYIDSHYDKEIPTFKGNIEGWWNYGVSSASYETGINKENHEKVPAAEFFATMASSADAGNPYPYEQLLSAYDNMILFDEHSWGNAFPQADEQWAWKRNTALAASRQADRLIDDSLGAISALIPADEGTIAVYNSLSWERSDLATVETSGLPEHFTLEDAETGEAVPYQRMDGGKIAFVAKNVPGLGYKTFQALPAAEEPQFPSGIQVTYSTMENDYFKVTFDETGAIASIVDKRNGGKEMVDASAPYRMNEFVYHTTKLMSPELYSTFTVKQAQLTGTSGPVMATMTADGATAGLNGMKRKVVLYDGIPRIDIVNEVDKADAPSYGTQDEEGFFVFPLNVPNFDLRHEMPSGAVKPFAGSNIRDRDNEQFYGSSTAYFTVNRWIDASDKDDYGITLSPLSNPIVQYGERRSAMGDWDYHADNPWVYSFVFNNKWHTNFQKTQPGPVTFNYSLAPHQGGSWQEGRADQFGMNASNALQAKVIASSQAGGASLAAEKDQFIGIDKDNVVLTTAKLAEASGEGTILRFNETLGRETKVTVDVGFLQPEAVAETDLVENDRSPLALKNGTVSFTIKGHGWKTLRLTGGEAPAKVRNLQGVTDDYGTQLTWDEAPGEGISHYEIYRGTESGFEPGAGHYLASVSGSHYLDRQVVPGLTRSYFYKVRAVNAGRKGLPSDAAQPAAGSIGDTAAPTAPAGLDGHARSASRVALSWEPSSDNVSVKGYKVYRDGVEIKDLSGFYRSFLDTEAAGSTTYSYSVKAYDDAGNLSGMSGPVAVTTPELAVSGGNVAPLAEVTVSSAFNADYGGAKAVDGVSGLHGSGEWASAGETNPWIELAWDEPKKVSKVSLYDRINLDDNALAGNLRFSDGSVIPVDGISPDGAAKDVVFDEKTISWVKFEVTGGAGGNVGLSEIQVFEPANLAREAILSASSWYDEGNAPAKAADGIVGVHGSGEWSSKGERTPWLSLEWVESKVVNQVTLYDRANTADNAVSGRLTFSDGSSVEVTDIPADGSAKTVSFPSRAVTWIKFEATGGEGSHVGLSEIQVFEAENAAAKASATASSEYNGDYGASKATDGVIAVQGAGEWASLGEKEPWIRLEWSEPRTVNRIILHDRMNLLDDARGGTLTFSDGTSVEVADIPANGEGKAVTFPDKTVTWVKLDLRGAGDNVGLSEIRIY</sequence>
<dbReference type="PANTHER" id="PTHR46017:SF1">
    <property type="entry name" value="ALPHA-MANNOSIDASE 2C1"/>
    <property type="match status" value="1"/>
</dbReference>
<dbReference type="InterPro" id="IPR000602">
    <property type="entry name" value="Glyco_hydro_38_N"/>
</dbReference>
<dbReference type="InterPro" id="IPR011682">
    <property type="entry name" value="Glyco_hydro_38_C"/>
</dbReference>
<dbReference type="PANTHER" id="PTHR46017">
    <property type="entry name" value="ALPHA-MANNOSIDASE 2C1"/>
    <property type="match status" value="1"/>
</dbReference>
<dbReference type="Gene3D" id="3.20.110.10">
    <property type="entry name" value="Glycoside hydrolase 38, N terminal domain"/>
    <property type="match status" value="1"/>
</dbReference>
<evidence type="ECO:0000256" key="1">
    <source>
        <dbReference type="SAM" id="MobiDB-lite"/>
    </source>
</evidence>
<dbReference type="InterPro" id="IPR055826">
    <property type="entry name" value="DUF7402"/>
</dbReference>